<dbReference type="SUPFAM" id="SSF50814">
    <property type="entry name" value="Lipocalins"/>
    <property type="match status" value="1"/>
</dbReference>
<dbReference type="PRINTS" id="PR00178">
    <property type="entry name" value="FATTYACIDBP"/>
</dbReference>
<evidence type="ECO:0000256" key="6">
    <source>
        <dbReference type="RuleBase" id="RU003696"/>
    </source>
</evidence>
<evidence type="ECO:0000256" key="1">
    <source>
        <dbReference type="ARBA" id="ARBA00008390"/>
    </source>
</evidence>
<evidence type="ECO:0000313" key="8">
    <source>
        <dbReference type="EMBL" id="NOV47830.1"/>
    </source>
</evidence>
<proteinExistence type="inferred from homology"/>
<keyword evidence="6" id="KW-0813">Transport</keyword>
<dbReference type="GO" id="GO:0005504">
    <property type="term" value="F:fatty acid binding"/>
    <property type="evidence" value="ECO:0007669"/>
    <property type="project" value="UniProtKB-ARBA"/>
</dbReference>
<organism evidence="8">
    <name type="scientific">Xenopsylla cheopis</name>
    <name type="common">Oriental rat flea</name>
    <name type="synonym">Pulex cheopis</name>
    <dbReference type="NCBI Taxonomy" id="163159"/>
    <lineage>
        <taxon>Eukaryota</taxon>
        <taxon>Metazoa</taxon>
        <taxon>Ecdysozoa</taxon>
        <taxon>Arthropoda</taxon>
        <taxon>Hexapoda</taxon>
        <taxon>Insecta</taxon>
        <taxon>Pterygota</taxon>
        <taxon>Neoptera</taxon>
        <taxon>Endopterygota</taxon>
        <taxon>Siphonaptera</taxon>
        <taxon>Pulicidae</taxon>
        <taxon>Xenopsyllinae</taxon>
        <taxon>Xenopsylla</taxon>
    </lineage>
</organism>
<dbReference type="InterPro" id="IPR000566">
    <property type="entry name" value="Lipocln_cytosolic_FA-bd_dom"/>
</dbReference>
<evidence type="ECO:0000256" key="3">
    <source>
        <dbReference type="ARBA" id="ARBA00057009"/>
    </source>
</evidence>
<comment type="function">
    <text evidence="3">Binds fatty acids in a 1:1 molar ratio.</text>
</comment>
<dbReference type="InterPro" id="IPR031259">
    <property type="entry name" value="ILBP"/>
</dbReference>
<evidence type="ECO:0000259" key="7">
    <source>
        <dbReference type="PROSITE" id="PS00214"/>
    </source>
</evidence>
<reference evidence="8" key="1">
    <citation type="submission" date="2020-03" db="EMBL/GenBank/DDBJ databases">
        <title>Transcriptomic Profiling of the Digestive Tract of the Rat Flea, Xenopsylla cheopis, Following Blood Feeding and Infection with Yersinia pestis.</title>
        <authorList>
            <person name="Bland D.M."/>
            <person name="Martens C.A."/>
            <person name="Virtaneva K."/>
            <person name="Kanakabandi K."/>
            <person name="Long D."/>
            <person name="Rosenke R."/>
            <person name="Saturday G.A."/>
            <person name="Hoyt F.H."/>
            <person name="Bruno D.P."/>
            <person name="Ribeiro J.M.C."/>
            <person name="Hinnebusch J."/>
        </authorList>
    </citation>
    <scope>NUCLEOTIDE SEQUENCE</scope>
</reference>
<accession>A0A6M2DQE2</accession>
<dbReference type="EMBL" id="GIIL01004104">
    <property type="protein sequence ID" value="NOV47830.1"/>
    <property type="molecule type" value="Transcribed_RNA"/>
</dbReference>
<name>A0A6M2DQE2_XENCH</name>
<dbReference type="InterPro" id="IPR012674">
    <property type="entry name" value="Calycin"/>
</dbReference>
<dbReference type="CDD" id="cd19852">
    <property type="entry name" value="FABP_pancrustacea"/>
    <property type="match status" value="1"/>
</dbReference>
<dbReference type="FunFam" id="2.40.128.20:FF:000001">
    <property type="entry name" value="Fatty acid-binding protein, adipocyte"/>
    <property type="match status" value="1"/>
</dbReference>
<dbReference type="AlphaFoldDB" id="A0A6M2DQE2"/>
<dbReference type="Pfam" id="PF00061">
    <property type="entry name" value="Lipocalin"/>
    <property type="match status" value="1"/>
</dbReference>
<dbReference type="PANTHER" id="PTHR11955">
    <property type="entry name" value="FATTY ACID BINDING PROTEIN"/>
    <property type="match status" value="1"/>
</dbReference>
<sequence>MACWEGKKYKLDKSENFDDYMKALGVNLVTRKLGNQVSPVVELVKNGDSYTLSSTSTFKNSIITFKLGEEFDEDTPDGRKVKSTVTLEGDKLTQVQKGDKPTTIIREFGPTEMKATMTVDDIVCTRTYKAL</sequence>
<evidence type="ECO:0000256" key="4">
    <source>
        <dbReference type="ARBA" id="ARBA00072951"/>
    </source>
</evidence>
<dbReference type="PROSITE" id="PS00214">
    <property type="entry name" value="FABP"/>
    <property type="match status" value="1"/>
</dbReference>
<protein>
    <recommendedName>
        <fullName evidence="4">Fatty acid-binding protein, muscle</fullName>
    </recommendedName>
    <alternativeName>
        <fullName evidence="5">M-FABP</fullName>
    </alternativeName>
</protein>
<evidence type="ECO:0000256" key="2">
    <source>
        <dbReference type="ARBA" id="ARBA00023121"/>
    </source>
</evidence>
<feature type="domain" description="Cytosolic fatty-acid binding proteins" evidence="7">
    <location>
        <begin position="7"/>
        <end position="24"/>
    </location>
</feature>
<dbReference type="Gene3D" id="2.40.128.20">
    <property type="match status" value="1"/>
</dbReference>
<keyword evidence="2" id="KW-0446">Lipid-binding</keyword>
<dbReference type="InterPro" id="IPR000463">
    <property type="entry name" value="Fatty_acid-bd"/>
</dbReference>
<comment type="similarity">
    <text evidence="1 6">Belongs to the calycin superfamily. Fatty-acid binding protein (FABP) family.</text>
</comment>
<evidence type="ECO:0000256" key="5">
    <source>
        <dbReference type="ARBA" id="ARBA00081149"/>
    </source>
</evidence>